<gene>
    <name evidence="1" type="ORF">SBAD_LOCUS11237</name>
</gene>
<keyword evidence="2" id="KW-1185">Reference proteome</keyword>
<evidence type="ECO:0000313" key="1">
    <source>
        <dbReference type="EMBL" id="VDP38222.1"/>
    </source>
</evidence>
<evidence type="ECO:0000313" key="2">
    <source>
        <dbReference type="Proteomes" id="UP000270296"/>
    </source>
</evidence>
<dbReference type="Proteomes" id="UP000270296">
    <property type="component" value="Unassembled WGS sequence"/>
</dbReference>
<sequence length="68" mass="8059">MKSEPFQPVVSVVGWDRRPVWWLSLRISRRRCHGVHRPDAVARISNRCSISYKPKWLSVVEEHVTFTE</sequence>
<dbReference type="EMBL" id="UZAM01015301">
    <property type="protein sequence ID" value="VDP38222.1"/>
    <property type="molecule type" value="Genomic_DNA"/>
</dbReference>
<reference evidence="3" key="1">
    <citation type="submission" date="2016-06" db="UniProtKB">
        <authorList>
            <consortium name="WormBaseParasite"/>
        </authorList>
    </citation>
    <scope>IDENTIFICATION</scope>
</reference>
<dbReference type="WBParaSite" id="SBAD_0001162101-mRNA-1">
    <property type="protein sequence ID" value="SBAD_0001162101-mRNA-1"/>
    <property type="gene ID" value="SBAD_0001162101"/>
</dbReference>
<evidence type="ECO:0000313" key="3">
    <source>
        <dbReference type="WBParaSite" id="SBAD_0001162101-mRNA-1"/>
    </source>
</evidence>
<accession>A0A183J5T9</accession>
<name>A0A183J5T9_9BILA</name>
<protein>
    <submittedName>
        <fullName evidence="1 3">Uncharacterized protein</fullName>
    </submittedName>
</protein>
<dbReference type="AlphaFoldDB" id="A0A183J5T9"/>
<proteinExistence type="predicted"/>
<organism evidence="3">
    <name type="scientific">Soboliphyme baturini</name>
    <dbReference type="NCBI Taxonomy" id="241478"/>
    <lineage>
        <taxon>Eukaryota</taxon>
        <taxon>Metazoa</taxon>
        <taxon>Ecdysozoa</taxon>
        <taxon>Nematoda</taxon>
        <taxon>Enoplea</taxon>
        <taxon>Dorylaimia</taxon>
        <taxon>Dioctophymatida</taxon>
        <taxon>Dioctophymatoidea</taxon>
        <taxon>Soboliphymatidae</taxon>
        <taxon>Soboliphyme</taxon>
    </lineage>
</organism>
<reference evidence="1 2" key="2">
    <citation type="submission" date="2018-11" db="EMBL/GenBank/DDBJ databases">
        <authorList>
            <consortium name="Pathogen Informatics"/>
        </authorList>
    </citation>
    <scope>NUCLEOTIDE SEQUENCE [LARGE SCALE GENOMIC DNA]</scope>
</reference>